<comment type="caution">
    <text evidence="12">The sequence shown here is derived from an EMBL/GenBank/DDBJ whole genome shotgun (WGS) entry which is preliminary data.</text>
</comment>
<dbReference type="InterPro" id="IPR002347">
    <property type="entry name" value="SDR_fam"/>
</dbReference>
<dbReference type="PRINTS" id="PR00081">
    <property type="entry name" value="GDHRDH"/>
</dbReference>
<evidence type="ECO:0000256" key="1">
    <source>
        <dbReference type="ARBA" id="ARBA00004123"/>
    </source>
</evidence>
<keyword evidence="6" id="KW-0521">NADP</keyword>
<dbReference type="GO" id="GO:0006351">
    <property type="term" value="P:DNA-templated transcription"/>
    <property type="evidence" value="ECO:0007669"/>
    <property type="project" value="InterPro"/>
</dbReference>
<feature type="transmembrane region" description="Helical" evidence="9">
    <location>
        <begin position="1449"/>
        <end position="1468"/>
    </location>
</feature>
<dbReference type="InterPro" id="IPR020904">
    <property type="entry name" value="Sc_DH/Rdtase_CS"/>
</dbReference>
<organism evidence="12 13">
    <name type="scientific">Gibberella subglutinans</name>
    <name type="common">Fusarium subglutinans</name>
    <dbReference type="NCBI Taxonomy" id="42677"/>
    <lineage>
        <taxon>Eukaryota</taxon>
        <taxon>Fungi</taxon>
        <taxon>Dikarya</taxon>
        <taxon>Ascomycota</taxon>
        <taxon>Pezizomycotina</taxon>
        <taxon>Sordariomycetes</taxon>
        <taxon>Hypocreomycetidae</taxon>
        <taxon>Hypocreales</taxon>
        <taxon>Nectriaceae</taxon>
        <taxon>Fusarium</taxon>
        <taxon>Fusarium fujikuroi species complex</taxon>
    </lineage>
</organism>
<dbReference type="CDD" id="cd12148">
    <property type="entry name" value="fungal_TF_MHR"/>
    <property type="match status" value="1"/>
</dbReference>
<reference evidence="12 13" key="1">
    <citation type="submission" date="2020-05" db="EMBL/GenBank/DDBJ databases">
        <title>Identification and distribution of gene clusters putatively required for synthesis of sphingolipid metabolism inhibitors in phylogenetically diverse species of the filamentous fungus Fusarium.</title>
        <authorList>
            <person name="Kim H.-S."/>
            <person name="Busman M."/>
            <person name="Brown D.W."/>
            <person name="Divon H."/>
            <person name="Uhlig S."/>
            <person name="Proctor R.H."/>
        </authorList>
    </citation>
    <scope>NUCLEOTIDE SEQUENCE [LARGE SCALE GENOMIC DNA]</scope>
    <source>
        <strain evidence="12 13">NRRL 66333</strain>
    </source>
</reference>
<keyword evidence="9" id="KW-1133">Transmembrane helix</keyword>
<feature type="domain" description="Xylanolytic transcriptional activator regulatory" evidence="10">
    <location>
        <begin position="1066"/>
        <end position="1337"/>
    </location>
</feature>
<dbReference type="Pfam" id="PF13561">
    <property type="entry name" value="adh_short_C2"/>
    <property type="match status" value="1"/>
</dbReference>
<dbReference type="Gene3D" id="3.40.50.720">
    <property type="entry name" value="NAD(P)-binding Rossmann-like Domain"/>
    <property type="match status" value="1"/>
</dbReference>
<sequence>MSDYDPFDRNMRVCVQRNGEIDDANYCNLLLPRSGPESPGPHSDIKGLMSSPRICGVLTDKEIAHTMRTDSLWASKPRGCRLRITVTDEESDDDSDEPTNVEANKGSWESRNIPGKNRTRADLTSVDPCVCLDSNGVGTSFMLSLGLLIKTTPQGRVTQVVLEENTNRAPVQVPPAWNYDSFITLARVFSIIAIALERVEFLGVHSEMGEALGKSRSDIQDELLRSLEAEMSDTKKLQMAAPVLPFLPLDRLCDGSQFLTLNRLQGLVSRAVPYYAVAPRGKVHRGSCDCLLPGGLAEADKEAGISKVKITPRRFYDALLSNEVNLKDKIVTRSVDEPVESYIALSYPWKSYDSQDLEKVIAKTYGVLKHRYYWVDRWCIDQDSYEDKETEVPKMKDYYSNAEYTLILPGMAFPLELAQLKADGPKVRLYSPQLVQQVKQIWESCEWRKRCWTLQEAIMSKRCTFWTGQESAPLIDSSQLVGILCSSPFGNSYINVLPHLSMEVGNPDKRTLVAMSATIADPTEESIYQRAIVRCSSHGTILDANACKRPLAVLLDKIRGREATLELDEYYSLFSMASDKPPAVDYKIDPVQLMEKMVGTGALGANILLTSTGRDNGTNASWVPRMCAQRQYSMMGAGTNAAHPQISDGAMVVAGYLLRMKTVGDDNNDSFAVGAKLSMMHTFPSVPDFEVQVDCVIHGAANIAGIFKPKPIFDSTIQDWDLMMNVTVASAAGIRALPSAPVYAASKHAVVGLCASVAAEVGSKNIRVNTVAPGFIDTPMTQSTLPRGANGKALTAKQNPIARAAHPDEVAGVIVFLLSDQASFLSSSNVRDALHPSSDAISSLTECPATGIIKGSVENGGRSYESTIGNPQQTTERSPSFGKGTSTEPHEDILNTDGFDFLELGDMYHDSTFDFMHFNVTGDPHSPETLGYLSLVPGQADLPVLPPKSRDFDQEGLPIQDALALHSPTIRTTTAGQSPDPDEEITSLQSTGACSGEVIDTSSNSAEVDSLCSLGRLGLNNLHLTETKRGEILGLINDMRPVYPDGTSIDETTADLSLTRMQEYVDLFFANFNSCYPMIHTPTLEVPDAEPLFLLSMIVLGATYKEKEDHQLSVCLYDAMTPYIMSGLSGIKVPDLSILQAFMVLECYGMYRAGAYQRENAIIIHTFLFNAIRRLSRYHVRARIMVPDLSIDHEKDWKAFAYHEQYKRLILFIFMWDTQNVSYYSFMPSMSTQSIQVNLPCSKQLWEAKGEDAWKANISSEGYPPMINSIVKDFIEDGGNIWCETLDSLSLSFILHGLMSMCNDMVHFHNQSIYLGNAAQGDNDSRRRMTAALELWKTKYDACAMGTRQTIDQDSSLHEFRQENVAFLALYHTAHIVVDADIRHLQIAAGAEAIFGHVVTSAEREESTKAVMEWVRLSPDSAGHAAWHAAQMIREGLLNLRNWKANGMFHYPWCLYIGVLTTWAFVHFSQGQKDNRRACHHSVGGEDILQTQSKALMHQTISNMASCTPTTIGRDLHRCCPHGLAIEVAKYLKTVRWTAAFEAMKVLEGIVDMESL</sequence>
<dbReference type="InterPro" id="IPR010730">
    <property type="entry name" value="HET"/>
</dbReference>
<dbReference type="PANTHER" id="PTHR40626:SF18">
    <property type="entry name" value="NICOTINATE CATABOLISM CLUSTER-SPECIFIC TRANSCRIPTION FACTOR"/>
    <property type="match status" value="1"/>
</dbReference>
<feature type="region of interest" description="Disordered" evidence="8">
    <location>
        <begin position="856"/>
        <end position="893"/>
    </location>
</feature>
<protein>
    <submittedName>
        <fullName evidence="12">C2H2 zinc finger</fullName>
    </submittedName>
</protein>
<keyword evidence="3" id="KW-0677">Repeat</keyword>
<dbReference type="Pfam" id="PF06985">
    <property type="entry name" value="HET"/>
    <property type="match status" value="1"/>
</dbReference>
<feature type="domain" description="Heterokaryon incompatibility" evidence="11">
    <location>
        <begin position="356"/>
        <end position="456"/>
    </location>
</feature>
<dbReference type="Proteomes" id="UP000547976">
    <property type="component" value="Unassembled WGS sequence"/>
</dbReference>
<feature type="region of interest" description="Disordered" evidence="8">
    <location>
        <begin position="86"/>
        <end position="119"/>
    </location>
</feature>
<evidence type="ECO:0000256" key="7">
    <source>
        <dbReference type="ARBA" id="ARBA00023242"/>
    </source>
</evidence>
<keyword evidence="9" id="KW-0812">Transmembrane</keyword>
<evidence type="ECO:0000256" key="4">
    <source>
        <dbReference type="ARBA" id="ARBA00022771"/>
    </source>
</evidence>
<evidence type="ECO:0000256" key="8">
    <source>
        <dbReference type="SAM" id="MobiDB-lite"/>
    </source>
</evidence>
<keyword evidence="5" id="KW-0862">Zinc</keyword>
<feature type="compositionally biased region" description="Polar residues" evidence="8">
    <location>
        <begin position="864"/>
        <end position="887"/>
    </location>
</feature>
<keyword evidence="4" id="KW-0863">Zinc-finger</keyword>
<evidence type="ECO:0000256" key="6">
    <source>
        <dbReference type="ARBA" id="ARBA00022857"/>
    </source>
</evidence>
<evidence type="ECO:0000256" key="9">
    <source>
        <dbReference type="SAM" id="Phobius"/>
    </source>
</evidence>
<name>A0A8H5PE21_GIBSU</name>
<dbReference type="OrthoDB" id="2157530at2759"/>
<evidence type="ECO:0000313" key="12">
    <source>
        <dbReference type="EMBL" id="KAF5594884.1"/>
    </source>
</evidence>
<dbReference type="GO" id="GO:0000981">
    <property type="term" value="F:DNA-binding transcription factor activity, RNA polymerase II-specific"/>
    <property type="evidence" value="ECO:0007669"/>
    <property type="project" value="InterPro"/>
</dbReference>
<keyword evidence="9" id="KW-0472">Membrane</keyword>
<proteinExistence type="predicted"/>
<dbReference type="PROSITE" id="PS00061">
    <property type="entry name" value="ADH_SHORT"/>
    <property type="match status" value="1"/>
</dbReference>
<dbReference type="RefSeq" id="XP_036535219.1">
    <property type="nucleotide sequence ID" value="XM_036687765.1"/>
</dbReference>
<comment type="subcellular location">
    <subcellularLocation>
        <location evidence="1">Nucleus</location>
    </subcellularLocation>
</comment>
<keyword evidence="2" id="KW-0479">Metal-binding</keyword>
<dbReference type="GO" id="GO:0005634">
    <property type="term" value="C:nucleus"/>
    <property type="evidence" value="ECO:0007669"/>
    <property type="project" value="UniProtKB-SubCell"/>
</dbReference>
<feature type="compositionally biased region" description="Acidic residues" evidence="8">
    <location>
        <begin position="87"/>
        <end position="99"/>
    </location>
</feature>
<dbReference type="GO" id="GO:0008270">
    <property type="term" value="F:zinc ion binding"/>
    <property type="evidence" value="ECO:0007669"/>
    <property type="project" value="UniProtKB-KW"/>
</dbReference>
<evidence type="ECO:0000313" key="13">
    <source>
        <dbReference type="Proteomes" id="UP000547976"/>
    </source>
</evidence>
<dbReference type="CDD" id="cd05233">
    <property type="entry name" value="SDR_c"/>
    <property type="match status" value="1"/>
</dbReference>
<dbReference type="InterPro" id="IPR051059">
    <property type="entry name" value="VerF-like"/>
</dbReference>
<dbReference type="PANTHER" id="PTHR40626">
    <property type="entry name" value="MIP31509P"/>
    <property type="match status" value="1"/>
</dbReference>
<dbReference type="GO" id="GO:0000978">
    <property type="term" value="F:RNA polymerase II cis-regulatory region sequence-specific DNA binding"/>
    <property type="evidence" value="ECO:0007669"/>
    <property type="project" value="InterPro"/>
</dbReference>
<dbReference type="Pfam" id="PF04082">
    <property type="entry name" value="Fungal_trans"/>
    <property type="match status" value="1"/>
</dbReference>
<dbReference type="GeneID" id="59322483"/>
<dbReference type="InterPro" id="IPR036291">
    <property type="entry name" value="NAD(P)-bd_dom_sf"/>
</dbReference>
<dbReference type="SUPFAM" id="SSF51735">
    <property type="entry name" value="NAD(P)-binding Rossmann-fold domains"/>
    <property type="match status" value="1"/>
</dbReference>
<dbReference type="GO" id="GO:0000785">
    <property type="term" value="C:chromatin"/>
    <property type="evidence" value="ECO:0007669"/>
    <property type="project" value="TreeGrafter"/>
</dbReference>
<dbReference type="InterPro" id="IPR007219">
    <property type="entry name" value="XnlR_reg_dom"/>
</dbReference>
<evidence type="ECO:0000259" key="11">
    <source>
        <dbReference type="Pfam" id="PF06985"/>
    </source>
</evidence>
<keyword evidence="7" id="KW-0539">Nucleus</keyword>
<dbReference type="EMBL" id="JAAOAV010000140">
    <property type="protein sequence ID" value="KAF5594884.1"/>
    <property type="molecule type" value="Genomic_DNA"/>
</dbReference>
<evidence type="ECO:0000259" key="10">
    <source>
        <dbReference type="Pfam" id="PF04082"/>
    </source>
</evidence>
<accession>A0A8H5PE21</accession>
<evidence type="ECO:0000256" key="2">
    <source>
        <dbReference type="ARBA" id="ARBA00022723"/>
    </source>
</evidence>
<evidence type="ECO:0000256" key="3">
    <source>
        <dbReference type="ARBA" id="ARBA00022737"/>
    </source>
</evidence>
<keyword evidence="13" id="KW-1185">Reference proteome</keyword>
<evidence type="ECO:0000256" key="5">
    <source>
        <dbReference type="ARBA" id="ARBA00022833"/>
    </source>
</evidence>
<gene>
    <name evidence="12" type="ORF">FSUBG_9270</name>
</gene>